<dbReference type="Proteomes" id="UP000588068">
    <property type="component" value="Unassembled WGS sequence"/>
</dbReference>
<reference evidence="1 2" key="1">
    <citation type="submission" date="2020-08" db="EMBL/GenBank/DDBJ databases">
        <title>Genomic Encyclopedia of Type Strains, Phase IV (KMG-IV): sequencing the most valuable type-strain genomes for metagenomic binning, comparative biology and taxonomic classification.</title>
        <authorList>
            <person name="Goeker M."/>
        </authorList>
    </citation>
    <scope>NUCLEOTIDE SEQUENCE [LARGE SCALE GENOMIC DNA]</scope>
    <source>
        <strain evidence="1 2">DSM 26723</strain>
    </source>
</reference>
<accession>A0A841HSW4</accession>
<gene>
    <name evidence="1" type="ORF">HNQ60_003982</name>
</gene>
<dbReference type="AlphaFoldDB" id="A0A841HSW4"/>
<evidence type="ECO:0000313" key="2">
    <source>
        <dbReference type="Proteomes" id="UP000588068"/>
    </source>
</evidence>
<protein>
    <submittedName>
        <fullName evidence="1">Uncharacterized protein</fullName>
    </submittedName>
</protein>
<keyword evidence="2" id="KW-1185">Reference proteome</keyword>
<evidence type="ECO:0000313" key="1">
    <source>
        <dbReference type="EMBL" id="MBB6095092.1"/>
    </source>
</evidence>
<sequence length="41" mass="4606">MPATGRQSHKKQEFHAELTELTGKNAFRVSFRASVVFVNSV</sequence>
<dbReference type="EMBL" id="JACHHZ010000005">
    <property type="protein sequence ID" value="MBB6095092.1"/>
    <property type="molecule type" value="Genomic_DNA"/>
</dbReference>
<organism evidence="1 2">
    <name type="scientific">Povalibacter uvarum</name>
    <dbReference type="NCBI Taxonomy" id="732238"/>
    <lineage>
        <taxon>Bacteria</taxon>
        <taxon>Pseudomonadati</taxon>
        <taxon>Pseudomonadota</taxon>
        <taxon>Gammaproteobacteria</taxon>
        <taxon>Steroidobacterales</taxon>
        <taxon>Steroidobacteraceae</taxon>
        <taxon>Povalibacter</taxon>
    </lineage>
</organism>
<name>A0A841HSW4_9GAMM</name>
<proteinExistence type="predicted"/>
<comment type="caution">
    <text evidence="1">The sequence shown here is derived from an EMBL/GenBank/DDBJ whole genome shotgun (WGS) entry which is preliminary data.</text>
</comment>